<dbReference type="PRINTS" id="PR00053">
    <property type="entry name" value="FORKHEAD"/>
</dbReference>
<dbReference type="Proteomes" id="UP001159405">
    <property type="component" value="Unassembled WGS sequence"/>
</dbReference>
<evidence type="ECO:0000256" key="3">
    <source>
        <dbReference type="SAM" id="MobiDB-lite"/>
    </source>
</evidence>
<evidence type="ECO:0000256" key="1">
    <source>
        <dbReference type="ARBA" id="ARBA00023125"/>
    </source>
</evidence>
<protein>
    <recommendedName>
        <fullName evidence="4">Fork-head domain-containing protein</fullName>
    </recommendedName>
</protein>
<dbReference type="PROSITE" id="PS50039">
    <property type="entry name" value="FORK_HEAD_3"/>
    <property type="match status" value="1"/>
</dbReference>
<accession>A0ABN8RN96</accession>
<name>A0ABN8RN96_9CNID</name>
<sequence length="206" mass="24026">MNRAEQTRKREDYSKNVSVSQEEGKGQNKNQNQKKKQRKRRNSCPFSYIEMIAYAILSSPQKRATLSGIYNFIQNSYPSFTEHRERWKNTVRHNLSLHECFQRGGIAVDRASCYWHINPRFVAAFSRGDFSRRKSVHSNNLPLDGWNSLVQDHIAVQRPCLQCYIHKSNPPFSVAAPMEPPQYQYEGLTLSTSLPTLPTYPRIIRY</sequence>
<feature type="DNA-binding region" description="Fork-head" evidence="2">
    <location>
        <begin position="45"/>
        <end position="135"/>
    </location>
</feature>
<keyword evidence="2" id="KW-0539">Nucleus</keyword>
<dbReference type="InterPro" id="IPR036390">
    <property type="entry name" value="WH_DNA-bd_sf"/>
</dbReference>
<comment type="caution">
    <text evidence="5">The sequence shown here is derived from an EMBL/GenBank/DDBJ whole genome shotgun (WGS) entry which is preliminary data.</text>
</comment>
<evidence type="ECO:0000256" key="2">
    <source>
        <dbReference type="PROSITE-ProRule" id="PRU00089"/>
    </source>
</evidence>
<reference evidence="5 6" key="1">
    <citation type="submission" date="2022-05" db="EMBL/GenBank/DDBJ databases">
        <authorList>
            <consortium name="Genoscope - CEA"/>
            <person name="William W."/>
        </authorList>
    </citation>
    <scope>NUCLEOTIDE SEQUENCE [LARGE SCALE GENOMIC DNA]</scope>
</reference>
<evidence type="ECO:0000313" key="5">
    <source>
        <dbReference type="EMBL" id="CAH3180707.1"/>
    </source>
</evidence>
<feature type="compositionally biased region" description="Basic residues" evidence="3">
    <location>
        <begin position="32"/>
        <end position="42"/>
    </location>
</feature>
<dbReference type="InterPro" id="IPR036388">
    <property type="entry name" value="WH-like_DNA-bd_sf"/>
</dbReference>
<keyword evidence="6" id="KW-1185">Reference proteome</keyword>
<dbReference type="Pfam" id="PF00250">
    <property type="entry name" value="Forkhead"/>
    <property type="match status" value="1"/>
</dbReference>
<feature type="region of interest" description="Disordered" evidence="3">
    <location>
        <begin position="1"/>
        <end position="42"/>
    </location>
</feature>
<dbReference type="EMBL" id="CALNXK010000282">
    <property type="protein sequence ID" value="CAH3180707.1"/>
    <property type="molecule type" value="Genomic_DNA"/>
</dbReference>
<dbReference type="PANTHER" id="PTHR11829">
    <property type="entry name" value="FORKHEAD BOX PROTEIN"/>
    <property type="match status" value="1"/>
</dbReference>
<dbReference type="SMART" id="SM00339">
    <property type="entry name" value="FH"/>
    <property type="match status" value="1"/>
</dbReference>
<dbReference type="Gene3D" id="1.10.10.10">
    <property type="entry name" value="Winged helix-like DNA-binding domain superfamily/Winged helix DNA-binding domain"/>
    <property type="match status" value="1"/>
</dbReference>
<evidence type="ECO:0000259" key="4">
    <source>
        <dbReference type="PROSITE" id="PS50039"/>
    </source>
</evidence>
<dbReference type="SUPFAM" id="SSF46785">
    <property type="entry name" value="Winged helix' DNA-binding domain"/>
    <property type="match status" value="1"/>
</dbReference>
<proteinExistence type="predicted"/>
<organism evidence="5 6">
    <name type="scientific">Porites lobata</name>
    <dbReference type="NCBI Taxonomy" id="104759"/>
    <lineage>
        <taxon>Eukaryota</taxon>
        <taxon>Metazoa</taxon>
        <taxon>Cnidaria</taxon>
        <taxon>Anthozoa</taxon>
        <taxon>Hexacorallia</taxon>
        <taxon>Scleractinia</taxon>
        <taxon>Fungiina</taxon>
        <taxon>Poritidae</taxon>
        <taxon>Porites</taxon>
    </lineage>
</organism>
<dbReference type="InterPro" id="IPR050211">
    <property type="entry name" value="FOX_domain-containing"/>
</dbReference>
<feature type="domain" description="Fork-head" evidence="4">
    <location>
        <begin position="45"/>
        <end position="135"/>
    </location>
</feature>
<feature type="compositionally biased region" description="Basic and acidic residues" evidence="3">
    <location>
        <begin position="1"/>
        <end position="14"/>
    </location>
</feature>
<dbReference type="InterPro" id="IPR001766">
    <property type="entry name" value="Fork_head_dom"/>
</dbReference>
<keyword evidence="1 2" id="KW-0238">DNA-binding</keyword>
<comment type="subcellular location">
    <subcellularLocation>
        <location evidence="2">Nucleus</location>
    </subcellularLocation>
</comment>
<gene>
    <name evidence="5" type="ORF">PLOB_00023854</name>
</gene>
<dbReference type="PANTHER" id="PTHR11829:SF411">
    <property type="entry name" value="FORKHEAD BOX PROTEIN L2"/>
    <property type="match status" value="1"/>
</dbReference>
<evidence type="ECO:0000313" key="6">
    <source>
        <dbReference type="Proteomes" id="UP001159405"/>
    </source>
</evidence>